<feature type="region of interest" description="Disordered" evidence="1">
    <location>
        <begin position="1"/>
        <end position="41"/>
    </location>
</feature>
<proteinExistence type="predicted"/>
<accession>A0A4Z1IEP6</accession>
<evidence type="ECO:0000313" key="2">
    <source>
        <dbReference type="EMBL" id="TGO59815.1"/>
    </source>
</evidence>
<organism evidence="2 3">
    <name type="scientific">Botryotinia narcissicola</name>
    <dbReference type="NCBI Taxonomy" id="278944"/>
    <lineage>
        <taxon>Eukaryota</taxon>
        <taxon>Fungi</taxon>
        <taxon>Dikarya</taxon>
        <taxon>Ascomycota</taxon>
        <taxon>Pezizomycotina</taxon>
        <taxon>Leotiomycetes</taxon>
        <taxon>Helotiales</taxon>
        <taxon>Sclerotiniaceae</taxon>
        <taxon>Botryotinia</taxon>
    </lineage>
</organism>
<gene>
    <name evidence="2" type="ORF">BOTNAR_0156g00170</name>
</gene>
<protein>
    <submittedName>
        <fullName evidence="2">Uncharacterized protein</fullName>
    </submittedName>
</protein>
<dbReference type="EMBL" id="PQXJ01000156">
    <property type="protein sequence ID" value="TGO59815.1"/>
    <property type="molecule type" value="Genomic_DNA"/>
</dbReference>
<sequence>MSSHNNYQLNLGRGDRSKREDGDKIDESDRSSRVDSQMKMADSHAQIQSLTAQVTCWRDLYIQKIRSDSIGQPPGQQSVQLIQIQDATTPQVAPFSE</sequence>
<evidence type="ECO:0000256" key="1">
    <source>
        <dbReference type="SAM" id="MobiDB-lite"/>
    </source>
</evidence>
<name>A0A4Z1IEP6_9HELO</name>
<comment type="caution">
    <text evidence="2">The sequence shown here is derived from an EMBL/GenBank/DDBJ whole genome shotgun (WGS) entry which is preliminary data.</text>
</comment>
<keyword evidence="3" id="KW-1185">Reference proteome</keyword>
<dbReference type="AlphaFoldDB" id="A0A4Z1IEP6"/>
<evidence type="ECO:0000313" key="3">
    <source>
        <dbReference type="Proteomes" id="UP000297452"/>
    </source>
</evidence>
<dbReference type="Proteomes" id="UP000297452">
    <property type="component" value="Unassembled WGS sequence"/>
</dbReference>
<reference evidence="2 3" key="1">
    <citation type="submission" date="2017-12" db="EMBL/GenBank/DDBJ databases">
        <title>Comparative genomics of Botrytis spp.</title>
        <authorList>
            <person name="Valero-Jimenez C.A."/>
            <person name="Tapia P."/>
            <person name="Veloso J."/>
            <person name="Silva-Moreno E."/>
            <person name="Staats M."/>
            <person name="Valdes J.H."/>
            <person name="Van Kan J.A.L."/>
        </authorList>
    </citation>
    <scope>NUCLEOTIDE SEQUENCE [LARGE SCALE GENOMIC DNA]</scope>
    <source>
        <strain evidence="2 3">MUCL2120</strain>
    </source>
</reference>
<feature type="compositionally biased region" description="Basic and acidic residues" evidence="1">
    <location>
        <begin position="13"/>
        <end position="33"/>
    </location>
</feature>